<dbReference type="Pfam" id="PF09557">
    <property type="entry name" value="DUF2382"/>
    <property type="match status" value="1"/>
</dbReference>
<dbReference type="InterPro" id="IPR019060">
    <property type="entry name" value="DUF2382"/>
</dbReference>
<dbReference type="Pfam" id="PF11181">
    <property type="entry name" value="YflT"/>
    <property type="match status" value="1"/>
</dbReference>
<keyword evidence="5" id="KW-1185">Reference proteome</keyword>
<evidence type="ECO:0000259" key="3">
    <source>
        <dbReference type="Pfam" id="PF11181"/>
    </source>
</evidence>
<feature type="domain" description="General stress protein 17M-like" evidence="3">
    <location>
        <begin position="7"/>
        <end position="76"/>
    </location>
</feature>
<comment type="caution">
    <text evidence="4">The sequence shown here is derived from an EMBL/GenBank/DDBJ whole genome shotgun (WGS) entry which is preliminary data.</text>
</comment>
<sequence length="373" mass="40275">MIMSKKIVGVFHSEQEASSAIQSLKRTGYNADDISIITRDKKDMRKLEDETGTMAPEGAAGGAATGGVLGGIGGLLAGLGALAIPGIGPILAAGPLAATLAGAAVGAAGGGIVGGLIGLGIPENEAQEYDTAVDEGKILVIVDTDESNRSEVYRIFRDNNSANRRYDDEYAASDRTATSEMANEDTLYGNTPAMGATNLDANRMDNTPVGDRGLAAPADLERDTLNRDRDVMDRDDEARKLQLREEQLDVNKNTVRSGEVEVHKDIVEERKEMDVPVSHEEVVIERRSVGDVPTDQPVGLDETIRVPVSEEQVEVNKRNVVTGEVEVHKRDVHETEHVSDTLRREEARIEKDGHPDMREGSETLKEKASSRRL</sequence>
<proteinExistence type="predicted"/>
<dbReference type="InterPro" id="IPR025889">
    <property type="entry name" value="GSP17M-like_dom"/>
</dbReference>
<dbReference type="InterPro" id="IPR052967">
    <property type="entry name" value="Stress_Response_Assoc"/>
</dbReference>
<evidence type="ECO:0000313" key="5">
    <source>
        <dbReference type="Proteomes" id="UP000605427"/>
    </source>
</evidence>
<dbReference type="PANTHER" id="PTHR38463:SF1">
    <property type="entry name" value="STRESS RESPONSE PROTEIN YSNF"/>
    <property type="match status" value="1"/>
</dbReference>
<dbReference type="Proteomes" id="UP000605427">
    <property type="component" value="Unassembled WGS sequence"/>
</dbReference>
<dbReference type="NCBIfam" id="TIGR02271">
    <property type="entry name" value="YsnF/AvaK domain"/>
    <property type="match status" value="1"/>
</dbReference>
<evidence type="ECO:0008006" key="6">
    <source>
        <dbReference type="Google" id="ProtNLM"/>
    </source>
</evidence>
<evidence type="ECO:0000256" key="1">
    <source>
        <dbReference type="SAM" id="MobiDB-lite"/>
    </source>
</evidence>
<dbReference type="EMBL" id="BMDD01000003">
    <property type="protein sequence ID" value="GGH80070.1"/>
    <property type="molecule type" value="Genomic_DNA"/>
</dbReference>
<feature type="domain" description="DUF2382" evidence="2">
    <location>
        <begin position="241"/>
        <end position="349"/>
    </location>
</feature>
<reference evidence="5" key="1">
    <citation type="journal article" date="2019" name="Int. J. Syst. Evol. Microbiol.">
        <title>The Global Catalogue of Microorganisms (GCM) 10K type strain sequencing project: providing services to taxonomists for standard genome sequencing and annotation.</title>
        <authorList>
            <consortium name="The Broad Institute Genomics Platform"/>
            <consortium name="The Broad Institute Genome Sequencing Center for Infectious Disease"/>
            <person name="Wu L."/>
            <person name="Ma J."/>
        </authorList>
    </citation>
    <scope>NUCLEOTIDE SEQUENCE [LARGE SCALE GENOMIC DNA]</scope>
    <source>
        <strain evidence="5">CCM 8702</strain>
    </source>
</reference>
<evidence type="ECO:0000259" key="2">
    <source>
        <dbReference type="Pfam" id="PF09557"/>
    </source>
</evidence>
<name>A0ABQ1ZXR5_9BACL</name>
<evidence type="ECO:0000313" key="4">
    <source>
        <dbReference type="EMBL" id="GGH80070.1"/>
    </source>
</evidence>
<accession>A0ABQ1ZXR5</accession>
<dbReference type="PANTHER" id="PTHR38463">
    <property type="entry name" value="STRESS RESPONSE PROTEIN YSNF"/>
    <property type="match status" value="1"/>
</dbReference>
<organism evidence="4 5">
    <name type="scientific">Saccharibacillus endophyticus</name>
    <dbReference type="NCBI Taxonomy" id="2060666"/>
    <lineage>
        <taxon>Bacteria</taxon>
        <taxon>Bacillati</taxon>
        <taxon>Bacillota</taxon>
        <taxon>Bacilli</taxon>
        <taxon>Bacillales</taxon>
        <taxon>Paenibacillaceae</taxon>
        <taxon>Saccharibacillus</taxon>
    </lineage>
</organism>
<gene>
    <name evidence="4" type="ORF">GCM10007362_27820</name>
</gene>
<feature type="region of interest" description="Disordered" evidence="1">
    <location>
        <begin position="332"/>
        <end position="373"/>
    </location>
</feature>
<protein>
    <recommendedName>
        <fullName evidence="6">YsnF/AvaK domain-containing protein</fullName>
    </recommendedName>
</protein>